<sequence length="198" mass="22878">MGLCDLDVPSFTQVNRRFRILEVTPFKIPTKGSITIAIDSTGVKVYGEGEWKCRKHGWSKRRTWRKLHLGVDPETGFIHCHTTTTNSESDESQVDDLLNQVKAPIEEVYMDGAYDAQSCYDGLIARNITPVIPPQKGAVEWYWEEENDYPDYPRNVAVRRVNEIGRAEWKKEVGYHRRSLSETAMFRYKAIFGSQHYS</sequence>
<gene>
    <name evidence="2" type="ORF">H9S92_14775</name>
</gene>
<reference evidence="2" key="1">
    <citation type="submission" date="2020-08" db="EMBL/GenBank/DDBJ databases">
        <title>Lewinella bacteria from marine environments.</title>
        <authorList>
            <person name="Zhong Y."/>
        </authorList>
    </citation>
    <scope>NUCLEOTIDE SEQUENCE</scope>
    <source>
        <strain evidence="2">KCTC 42187</strain>
    </source>
</reference>
<dbReference type="InterPro" id="IPR053172">
    <property type="entry name" value="Tn903_transposase"/>
</dbReference>
<dbReference type="RefSeq" id="WP_187467473.1">
    <property type="nucleotide sequence ID" value="NZ_JACSIT010000136.1"/>
</dbReference>
<dbReference type="GO" id="GO:0003677">
    <property type="term" value="F:DNA binding"/>
    <property type="evidence" value="ECO:0007669"/>
    <property type="project" value="InterPro"/>
</dbReference>
<dbReference type="InterPro" id="IPR053520">
    <property type="entry name" value="Transposase_Tn903"/>
</dbReference>
<dbReference type="Pfam" id="PF01609">
    <property type="entry name" value="DDE_Tnp_1"/>
    <property type="match status" value="1"/>
</dbReference>
<evidence type="ECO:0000313" key="2">
    <source>
        <dbReference type="EMBL" id="MBC6995436.1"/>
    </source>
</evidence>
<name>A0A923PMH7_9BACT</name>
<dbReference type="PANTHER" id="PTHR34631">
    <property type="match status" value="1"/>
</dbReference>
<dbReference type="InterPro" id="IPR002559">
    <property type="entry name" value="Transposase_11"/>
</dbReference>
<accession>A0A923PMH7</accession>
<proteinExistence type="predicted"/>
<evidence type="ECO:0000259" key="1">
    <source>
        <dbReference type="Pfam" id="PF01609"/>
    </source>
</evidence>
<evidence type="ECO:0000313" key="3">
    <source>
        <dbReference type="Proteomes" id="UP000650081"/>
    </source>
</evidence>
<comment type="caution">
    <text evidence="2">The sequence shown here is derived from an EMBL/GenBank/DDBJ whole genome shotgun (WGS) entry which is preliminary data.</text>
</comment>
<dbReference type="GO" id="GO:0006313">
    <property type="term" value="P:DNA transposition"/>
    <property type="evidence" value="ECO:0007669"/>
    <property type="project" value="InterPro"/>
</dbReference>
<dbReference type="AlphaFoldDB" id="A0A923PMH7"/>
<feature type="domain" description="Transposase IS4-like" evidence="1">
    <location>
        <begin position="34"/>
        <end position="195"/>
    </location>
</feature>
<organism evidence="2 3">
    <name type="scientific">Neolewinella lacunae</name>
    <dbReference type="NCBI Taxonomy" id="1517758"/>
    <lineage>
        <taxon>Bacteria</taxon>
        <taxon>Pseudomonadati</taxon>
        <taxon>Bacteroidota</taxon>
        <taxon>Saprospiria</taxon>
        <taxon>Saprospirales</taxon>
        <taxon>Lewinellaceae</taxon>
        <taxon>Neolewinella</taxon>
    </lineage>
</organism>
<keyword evidence="3" id="KW-1185">Reference proteome</keyword>
<dbReference type="EMBL" id="JACSIT010000136">
    <property type="protein sequence ID" value="MBC6995436.1"/>
    <property type="molecule type" value="Genomic_DNA"/>
</dbReference>
<protein>
    <submittedName>
        <fullName evidence="2">IS5 family transposase</fullName>
    </submittedName>
</protein>
<dbReference type="Proteomes" id="UP000650081">
    <property type="component" value="Unassembled WGS sequence"/>
</dbReference>
<dbReference type="PANTHER" id="PTHR34631:SF3">
    <property type="entry name" value="ISSOD12 TRANSPOSASE TNPA_ISSOD12"/>
    <property type="match status" value="1"/>
</dbReference>
<feature type="non-terminal residue" evidence="2">
    <location>
        <position position="198"/>
    </location>
</feature>
<dbReference type="NCBIfam" id="NF033579">
    <property type="entry name" value="transpos_IS5_2"/>
    <property type="match status" value="1"/>
</dbReference>
<dbReference type="GO" id="GO:0004803">
    <property type="term" value="F:transposase activity"/>
    <property type="evidence" value="ECO:0007669"/>
    <property type="project" value="InterPro"/>
</dbReference>